<organism evidence="1 2">
    <name type="scientific">Plicaturopsis crispa FD-325 SS-3</name>
    <dbReference type="NCBI Taxonomy" id="944288"/>
    <lineage>
        <taxon>Eukaryota</taxon>
        <taxon>Fungi</taxon>
        <taxon>Dikarya</taxon>
        <taxon>Basidiomycota</taxon>
        <taxon>Agaricomycotina</taxon>
        <taxon>Agaricomycetes</taxon>
        <taxon>Agaricomycetidae</taxon>
        <taxon>Amylocorticiales</taxon>
        <taxon>Amylocorticiaceae</taxon>
        <taxon>Plicatura</taxon>
        <taxon>Plicaturopsis crispa</taxon>
    </lineage>
</organism>
<evidence type="ECO:0008006" key="3">
    <source>
        <dbReference type="Google" id="ProtNLM"/>
    </source>
</evidence>
<reference evidence="1 2" key="1">
    <citation type="submission" date="2014-06" db="EMBL/GenBank/DDBJ databases">
        <title>Evolutionary Origins and Diversification of the Mycorrhizal Mutualists.</title>
        <authorList>
            <consortium name="DOE Joint Genome Institute"/>
            <consortium name="Mycorrhizal Genomics Consortium"/>
            <person name="Kohler A."/>
            <person name="Kuo A."/>
            <person name="Nagy L.G."/>
            <person name="Floudas D."/>
            <person name="Copeland A."/>
            <person name="Barry K.W."/>
            <person name="Cichocki N."/>
            <person name="Veneault-Fourrey C."/>
            <person name="LaButti K."/>
            <person name="Lindquist E.A."/>
            <person name="Lipzen A."/>
            <person name="Lundell T."/>
            <person name="Morin E."/>
            <person name="Murat C."/>
            <person name="Riley R."/>
            <person name="Ohm R."/>
            <person name="Sun H."/>
            <person name="Tunlid A."/>
            <person name="Henrissat B."/>
            <person name="Grigoriev I.V."/>
            <person name="Hibbett D.S."/>
            <person name="Martin F."/>
        </authorList>
    </citation>
    <scope>NUCLEOTIDE SEQUENCE [LARGE SCALE GENOMIC DNA]</scope>
    <source>
        <strain evidence="1 2">FD-325 SS-3</strain>
    </source>
</reference>
<dbReference type="OrthoDB" id="8300214at2759"/>
<accession>A0A0C9T9L1</accession>
<dbReference type="Proteomes" id="UP000053263">
    <property type="component" value="Unassembled WGS sequence"/>
</dbReference>
<dbReference type="Pfam" id="PF02353">
    <property type="entry name" value="CMAS"/>
    <property type="match status" value="1"/>
</dbReference>
<sequence>MEWTFYEQANMSTSSYIKTVNSASAKRGIILTALEGVLTGAQQVLVQSKWTLFQSFAKSTVLGLLKNISRGHLIIDSLDETFEFGQPHVLTIDGVSRELLARIKVLDEGFWVRLFLAADLGFADAFMLEEITVDNLGNVFKIFILNRKSISEMSTVVSLFVRTLSYIANLRFSNGVSASQSNISAHYDLSNDLFAGFLSRDMTYSCAIFDEEAKGSYGDLIEARPIAPPRTHYSAPRSIPADDLERGQLAKLRLVAERARIQKGSRVLDVGCGWGSFAILAAGTYGATVEAITISVEQKAAADENIRAAGLSHAINVYVMDYRNLPPSFYHAFDAVVSIGVMEHVGVEFMDEWFRKMAWAMKPEDSFKVFTVSTIPDTRWSSYVTEVDFIRKYIYPGAQLSSVKTLANAITSAGLNIESIENIGPHYARTLREWGYRFENNFETHIRPALTKQYPDLSDADIEIFRWKWIYYFAYCEAGFTMRSISDHVFTTTREANLRI</sequence>
<dbReference type="CDD" id="cd02440">
    <property type="entry name" value="AdoMet_MTases"/>
    <property type="match status" value="1"/>
</dbReference>
<dbReference type="AlphaFoldDB" id="A0A0C9T9L1"/>
<keyword evidence="2" id="KW-1185">Reference proteome</keyword>
<evidence type="ECO:0000313" key="2">
    <source>
        <dbReference type="Proteomes" id="UP000053263"/>
    </source>
</evidence>
<evidence type="ECO:0000313" key="1">
    <source>
        <dbReference type="EMBL" id="KII84953.1"/>
    </source>
</evidence>
<proteinExistence type="predicted"/>
<dbReference type="InterPro" id="IPR050723">
    <property type="entry name" value="CFA/CMAS"/>
</dbReference>
<dbReference type="EMBL" id="KN832569">
    <property type="protein sequence ID" value="KII84953.1"/>
    <property type="molecule type" value="Genomic_DNA"/>
</dbReference>
<dbReference type="PANTHER" id="PTHR43667">
    <property type="entry name" value="CYCLOPROPANE-FATTY-ACYL-PHOSPHOLIPID SYNTHASE"/>
    <property type="match status" value="1"/>
</dbReference>
<dbReference type="PANTHER" id="PTHR43667:SF2">
    <property type="entry name" value="FATTY ACID C-METHYL TRANSFERASE"/>
    <property type="match status" value="1"/>
</dbReference>
<dbReference type="InterPro" id="IPR029063">
    <property type="entry name" value="SAM-dependent_MTases_sf"/>
</dbReference>
<name>A0A0C9T9L1_PLICR</name>
<dbReference type="SUPFAM" id="SSF53335">
    <property type="entry name" value="S-adenosyl-L-methionine-dependent methyltransferases"/>
    <property type="match status" value="1"/>
</dbReference>
<gene>
    <name evidence="1" type="ORF">PLICRDRAFT_146549</name>
</gene>
<dbReference type="Gene3D" id="3.40.50.150">
    <property type="entry name" value="Vaccinia Virus protein VP39"/>
    <property type="match status" value="1"/>
</dbReference>
<dbReference type="HOGENOM" id="CLU_026434_0_0_1"/>
<protein>
    <recommendedName>
        <fullName evidence="3">Cyclopropane-fatty-acyl-phospholipid synthase</fullName>
    </recommendedName>
</protein>